<dbReference type="PANTHER" id="PTHR23090:SF7">
    <property type="entry name" value="NH(3)-DEPENDENT NAD(+) SYNTHETASE"/>
    <property type="match status" value="1"/>
</dbReference>
<evidence type="ECO:0000256" key="2">
    <source>
        <dbReference type="ARBA" id="ARBA00011738"/>
    </source>
</evidence>
<proteinExistence type="inferred from homology"/>
<dbReference type="InterPro" id="IPR014729">
    <property type="entry name" value="Rossmann-like_a/b/a_fold"/>
</dbReference>
<dbReference type="GO" id="GO:0046872">
    <property type="term" value="F:metal ion binding"/>
    <property type="evidence" value="ECO:0007669"/>
    <property type="project" value="UniProtKB-KW"/>
</dbReference>
<feature type="binding site" evidence="13">
    <location>
        <begin position="58"/>
        <end position="65"/>
    </location>
    <ligand>
        <name>ATP</name>
        <dbReference type="ChEBI" id="CHEBI:30616"/>
    </ligand>
</feature>
<feature type="binding site" description="in other chain" evidence="13">
    <location>
        <position position="185"/>
    </location>
    <ligand>
        <name>deamido-NAD(+)</name>
        <dbReference type="ChEBI" id="CHEBI:58437"/>
        <note>ligand shared between two neighboring subunits</note>
    </ligand>
</feature>
<sequence length="286" mass="32279">MVKFKREEGLIMRPLQERIINELKVKPEINAEEEIRRSVDFLKDYLKKHPFLKALVLGISGGQDSTLAGKLSQMAISELREETGDDVYQFIAVRLPYGDQADEQDAMDAIEFMQADKTVRVNIKQAADAMVQSIEENGLEISDFNKGNIKARERMIAQYGIAGAVSGAVVGTDHAAEAITGFYTKYGDGGADITPLWRLDKRQGRAMLELLNAPEHLYKKVPTADLEEDRPALPDEVALGVTYNDIDDYLEGKEVADNVAEKIENWFLKTEHKRHMPINVYDTFWK</sequence>
<dbReference type="PATRIC" id="fig|1041521.3.peg.745"/>
<dbReference type="Proteomes" id="UP000003074">
    <property type="component" value="Unassembled WGS sequence"/>
</dbReference>
<dbReference type="EC" id="6.3.1.5" evidence="11 13"/>
<evidence type="ECO:0000256" key="6">
    <source>
        <dbReference type="ARBA" id="ARBA00022840"/>
    </source>
</evidence>
<dbReference type="Gene3D" id="3.40.50.620">
    <property type="entry name" value="HUPs"/>
    <property type="match status" value="1"/>
</dbReference>
<dbReference type="GO" id="GO:0004359">
    <property type="term" value="F:glutaminase activity"/>
    <property type="evidence" value="ECO:0007669"/>
    <property type="project" value="InterPro"/>
</dbReference>
<keyword evidence="7 13" id="KW-0460">Magnesium</keyword>
<dbReference type="Pfam" id="PF02540">
    <property type="entry name" value="NAD_synthase"/>
    <property type="match status" value="1"/>
</dbReference>
<dbReference type="GO" id="GO:0003952">
    <property type="term" value="F:NAD+ synthase (glutamine-hydrolyzing) activity"/>
    <property type="evidence" value="ECO:0007669"/>
    <property type="project" value="InterPro"/>
</dbReference>
<dbReference type="PANTHER" id="PTHR23090">
    <property type="entry name" value="NH 3 /GLUTAMINE-DEPENDENT NAD + SYNTHETASE"/>
    <property type="match status" value="1"/>
</dbReference>
<comment type="function">
    <text evidence="10 13">Catalyzes the ATP-dependent amidation of deamido-NAD to form NAD. Uses ammonia as a nitrogen source.</text>
</comment>
<evidence type="ECO:0000256" key="15">
    <source>
        <dbReference type="RuleBase" id="RU003812"/>
    </source>
</evidence>
<dbReference type="GO" id="GO:0009435">
    <property type="term" value="P:NAD+ biosynthetic process"/>
    <property type="evidence" value="ECO:0007669"/>
    <property type="project" value="UniProtKB-UniRule"/>
</dbReference>
<evidence type="ECO:0000256" key="12">
    <source>
        <dbReference type="ARBA" id="ARBA00070926"/>
    </source>
</evidence>
<dbReference type="InterPro" id="IPR022926">
    <property type="entry name" value="NH(3)-dep_NAD(+)_synth"/>
</dbReference>
<evidence type="ECO:0000256" key="10">
    <source>
        <dbReference type="ARBA" id="ARBA00055966"/>
    </source>
</evidence>
<dbReference type="FunFam" id="3.40.50.620:FF:000015">
    <property type="entry name" value="NH(3)-dependent NAD(+) synthetase"/>
    <property type="match status" value="1"/>
</dbReference>
<comment type="subunit">
    <text evidence="2 13">Homodimer.</text>
</comment>
<feature type="binding site" evidence="13">
    <location>
        <position position="192"/>
    </location>
    <ligand>
        <name>deamido-NAD(+)</name>
        <dbReference type="ChEBI" id="CHEBI:58437"/>
        <note>ligand shared between two neighboring subunits</note>
    </ligand>
</feature>
<keyword evidence="5 13" id="KW-0547">Nucleotide-binding</keyword>
<feature type="binding site" description="in other chain" evidence="13">
    <location>
        <position position="152"/>
    </location>
    <ligand>
        <name>deamido-NAD(+)</name>
        <dbReference type="ChEBI" id="CHEBI:58437"/>
        <note>ligand shared between two neighboring subunits</note>
    </ligand>
</feature>
<comment type="caution">
    <text evidence="17">The sequence shown here is derived from an EMBL/GenBank/DDBJ whole genome shotgun (WGS) entry which is preliminary data.</text>
</comment>
<evidence type="ECO:0000256" key="13">
    <source>
        <dbReference type="HAMAP-Rule" id="MF_00193"/>
    </source>
</evidence>
<comment type="pathway">
    <text evidence="13">Cofactor biosynthesis; NAD(+) biosynthesis; NAD(+) from deamido-NAD(+) (ammonia route): step 1/1.</text>
</comment>
<dbReference type="InterPro" id="IPR003694">
    <property type="entry name" value="NAD_synthase"/>
</dbReference>
<evidence type="ECO:0000313" key="18">
    <source>
        <dbReference type="Proteomes" id="UP000003074"/>
    </source>
</evidence>
<dbReference type="AlphaFoldDB" id="F7QU63"/>
<reference evidence="17 18" key="1">
    <citation type="journal article" date="2011" name="J. Bacteriol.">
        <title>Genome Sequence of Lactobacillus salivarius GJ-24, a Probiotic Strain Isolated from Healthy Adult Intestine.</title>
        <authorList>
            <person name="Cho Y.J."/>
            <person name="Choi J.K."/>
            <person name="Kim J.H."/>
            <person name="Lim Y.S."/>
            <person name="Ham J.S."/>
            <person name="Kang D.K."/>
            <person name="Chun J."/>
            <person name="Paik H.D."/>
            <person name="Kim G.B."/>
        </authorList>
    </citation>
    <scope>NUCLEOTIDE SEQUENCE [LARGE SCALE GENOMIC DNA]</scope>
    <source>
        <strain evidence="17 18">GJ-24</strain>
    </source>
</reference>
<evidence type="ECO:0000256" key="3">
    <source>
        <dbReference type="ARBA" id="ARBA00022598"/>
    </source>
</evidence>
<evidence type="ECO:0000256" key="7">
    <source>
        <dbReference type="ARBA" id="ARBA00022842"/>
    </source>
</evidence>
<keyword evidence="3 13" id="KW-0436">Ligase</keyword>
<feature type="binding site" evidence="13">
    <location>
        <position position="223"/>
    </location>
    <ligand>
        <name>ATP</name>
        <dbReference type="ChEBI" id="CHEBI:30616"/>
    </ligand>
</feature>
<dbReference type="InterPro" id="IPR022310">
    <property type="entry name" value="NAD/GMP_synthase"/>
</dbReference>
<organism evidence="17 18">
    <name type="scientific">Ligilactobacillus salivarius GJ-24</name>
    <dbReference type="NCBI Taxonomy" id="1041521"/>
    <lineage>
        <taxon>Bacteria</taxon>
        <taxon>Bacillati</taxon>
        <taxon>Bacillota</taxon>
        <taxon>Bacilli</taxon>
        <taxon>Lactobacillales</taxon>
        <taxon>Lactobacillaceae</taxon>
        <taxon>Ligilactobacillus</taxon>
    </lineage>
</organism>
<feature type="binding site" evidence="13">
    <location>
        <position position="177"/>
    </location>
    <ligand>
        <name>Mg(2+)</name>
        <dbReference type="ChEBI" id="CHEBI:18420"/>
    </ligand>
</feature>
<dbReference type="EMBL" id="AFOI01000002">
    <property type="protein sequence ID" value="EGM52322.1"/>
    <property type="molecule type" value="Genomic_DNA"/>
</dbReference>
<dbReference type="SUPFAM" id="SSF52402">
    <property type="entry name" value="Adenine nucleotide alpha hydrolases-like"/>
    <property type="match status" value="1"/>
</dbReference>
<keyword evidence="8 13" id="KW-0520">NAD</keyword>
<feature type="binding site" evidence="13">
    <location>
        <position position="172"/>
    </location>
    <ligand>
        <name>ATP</name>
        <dbReference type="ChEBI" id="CHEBI:30616"/>
    </ligand>
</feature>
<evidence type="ECO:0000256" key="14">
    <source>
        <dbReference type="RuleBase" id="RU003811"/>
    </source>
</evidence>
<dbReference type="GO" id="GO:0005524">
    <property type="term" value="F:ATP binding"/>
    <property type="evidence" value="ECO:0007669"/>
    <property type="project" value="UniProtKB-UniRule"/>
</dbReference>
<comment type="similarity">
    <text evidence="1 13 14">Belongs to the NAD synthetase family.</text>
</comment>
<protein>
    <recommendedName>
        <fullName evidence="12 13">NH(3)-dependent NAD(+) synthetase</fullName>
        <ecNumber evidence="11 13">6.3.1.5</ecNumber>
    </recommendedName>
</protein>
<feature type="binding site" description="in other chain" evidence="13">
    <location>
        <begin position="272"/>
        <end position="273"/>
    </location>
    <ligand>
        <name>deamido-NAD(+)</name>
        <dbReference type="ChEBI" id="CHEBI:58437"/>
        <note>ligand shared between two neighboring subunits</note>
    </ligand>
</feature>
<dbReference type="GO" id="GO:0005737">
    <property type="term" value="C:cytoplasm"/>
    <property type="evidence" value="ECO:0007669"/>
    <property type="project" value="InterPro"/>
</dbReference>
<comment type="catalytic activity">
    <reaction evidence="9 13 15">
        <text>deamido-NAD(+) + NH4(+) + ATP = AMP + diphosphate + NAD(+) + H(+)</text>
        <dbReference type="Rhea" id="RHEA:21188"/>
        <dbReference type="ChEBI" id="CHEBI:15378"/>
        <dbReference type="ChEBI" id="CHEBI:28938"/>
        <dbReference type="ChEBI" id="CHEBI:30616"/>
        <dbReference type="ChEBI" id="CHEBI:33019"/>
        <dbReference type="ChEBI" id="CHEBI:57540"/>
        <dbReference type="ChEBI" id="CHEBI:58437"/>
        <dbReference type="ChEBI" id="CHEBI:456215"/>
        <dbReference type="EC" id="6.3.1.5"/>
    </reaction>
</comment>
<keyword evidence="6 13" id="KW-0067">ATP-binding</keyword>
<name>F7QU63_9LACO</name>
<accession>F7QU63</accession>
<gene>
    <name evidence="13" type="primary">nadE</name>
    <name evidence="17" type="ORF">LSGJ_00742</name>
</gene>
<dbReference type="CDD" id="cd00553">
    <property type="entry name" value="NAD_synthase"/>
    <property type="match status" value="1"/>
</dbReference>
<dbReference type="NCBIfam" id="TIGR00552">
    <property type="entry name" value="nadE"/>
    <property type="match status" value="1"/>
</dbReference>
<dbReference type="HAMAP" id="MF_00193">
    <property type="entry name" value="NadE_ammonia_dep"/>
    <property type="match status" value="1"/>
</dbReference>
<keyword evidence="4 13" id="KW-0479">Metal-binding</keyword>
<feature type="binding site" evidence="13">
    <location>
        <position position="201"/>
    </location>
    <ligand>
        <name>ATP</name>
        <dbReference type="ChEBI" id="CHEBI:30616"/>
    </ligand>
</feature>
<evidence type="ECO:0000256" key="11">
    <source>
        <dbReference type="ARBA" id="ARBA00066987"/>
    </source>
</evidence>
<feature type="domain" description="NAD/GMP synthase" evidence="16">
    <location>
        <begin position="35"/>
        <end position="277"/>
    </location>
</feature>
<evidence type="ECO:0000259" key="16">
    <source>
        <dbReference type="Pfam" id="PF02540"/>
    </source>
</evidence>
<evidence type="ECO:0000256" key="5">
    <source>
        <dbReference type="ARBA" id="ARBA00022741"/>
    </source>
</evidence>
<evidence type="ECO:0000256" key="9">
    <source>
        <dbReference type="ARBA" id="ARBA00051206"/>
    </source>
</evidence>
<evidence type="ECO:0000256" key="1">
    <source>
        <dbReference type="ARBA" id="ARBA00005859"/>
    </source>
</evidence>
<evidence type="ECO:0000256" key="4">
    <source>
        <dbReference type="ARBA" id="ARBA00022723"/>
    </source>
</evidence>
<feature type="binding site" evidence="13">
    <location>
        <position position="64"/>
    </location>
    <ligand>
        <name>Mg(2+)</name>
        <dbReference type="ChEBI" id="CHEBI:18420"/>
    </ligand>
</feature>
<dbReference type="NCBIfam" id="NF001979">
    <property type="entry name" value="PRK00768.1"/>
    <property type="match status" value="1"/>
</dbReference>
<evidence type="ECO:0000313" key="17">
    <source>
        <dbReference type="EMBL" id="EGM52322.1"/>
    </source>
</evidence>
<evidence type="ECO:0000256" key="8">
    <source>
        <dbReference type="ARBA" id="ARBA00023027"/>
    </source>
</evidence>
<dbReference type="UniPathway" id="UPA00253">
    <property type="reaction ID" value="UER00333"/>
</dbReference>
<dbReference type="GO" id="GO:0008795">
    <property type="term" value="F:NAD+ synthase activity"/>
    <property type="evidence" value="ECO:0007669"/>
    <property type="project" value="UniProtKB-UniRule"/>
</dbReference>